<organism evidence="1">
    <name type="scientific">Woronichinia naegeliana WA131</name>
    <dbReference type="NCBI Taxonomy" id="2824559"/>
    <lineage>
        <taxon>Bacteria</taxon>
        <taxon>Bacillati</taxon>
        <taxon>Cyanobacteriota</taxon>
        <taxon>Cyanophyceae</taxon>
        <taxon>Synechococcales</taxon>
        <taxon>Coelosphaeriaceae</taxon>
        <taxon>Woronichinia</taxon>
    </lineage>
</organism>
<dbReference type="KEGG" id="wna:KA717_17850"/>
<dbReference type="AlphaFoldDB" id="A0A977Q084"/>
<dbReference type="EMBL" id="CP073041">
    <property type="protein sequence ID" value="UXE64195.1"/>
    <property type="molecule type" value="Genomic_DNA"/>
</dbReference>
<protein>
    <submittedName>
        <fullName evidence="1">DciA family protein</fullName>
    </submittedName>
</protein>
<dbReference type="PANTHER" id="PTHR36456:SF1">
    <property type="entry name" value="UPF0232 PROTEIN SCO3875"/>
    <property type="match status" value="1"/>
</dbReference>
<accession>A0A977Q084</accession>
<dbReference type="PANTHER" id="PTHR36456">
    <property type="entry name" value="UPF0232 PROTEIN SCO3875"/>
    <property type="match status" value="1"/>
</dbReference>
<dbReference type="Pfam" id="PF05258">
    <property type="entry name" value="DciA"/>
    <property type="match status" value="1"/>
</dbReference>
<reference evidence="1" key="1">
    <citation type="submission" date="2021-04" db="EMBL/GenBank/DDBJ databases">
        <title>Genome sequence of Woronichinia naegeliana from Washington state freshwater lake bloom.</title>
        <authorList>
            <person name="Dreher T.W."/>
        </authorList>
    </citation>
    <scope>NUCLEOTIDE SEQUENCE</scope>
    <source>
        <strain evidence="1">WA131</strain>
    </source>
</reference>
<sequence length="188" mass="21580">MAWKALDTLLLALQQQPSWEAYRQYQHLLQVWEKVVEPRILAVTKPLALRRQVFWVATITPVWAQTLTLQRYPLLKQLNTHLAQPLLDLRFSSAQGYQIQDLPPSPPLEPVQSSSLSEAAIAPFLPIPNLADSSRPPKTPMEAFERWKSVLQARAEQLPACPRCQSPTLPQDLERWSVCSSCVRQRWH</sequence>
<dbReference type="InterPro" id="IPR007922">
    <property type="entry name" value="DciA-like"/>
</dbReference>
<dbReference type="Proteomes" id="UP001065613">
    <property type="component" value="Chromosome"/>
</dbReference>
<gene>
    <name evidence="1" type="ORF">KA717_17850</name>
</gene>
<proteinExistence type="predicted"/>
<name>A0A977Q084_9CYAN</name>
<evidence type="ECO:0000313" key="1">
    <source>
        <dbReference type="EMBL" id="UXE64195.1"/>
    </source>
</evidence>